<keyword evidence="1" id="KW-1133">Transmembrane helix</keyword>
<dbReference type="Proteomes" id="UP001530377">
    <property type="component" value="Unassembled WGS sequence"/>
</dbReference>
<keyword evidence="1" id="KW-0812">Transmembrane</keyword>
<dbReference type="EMBL" id="JALLPB020000660">
    <property type="protein sequence ID" value="KAL3807232.1"/>
    <property type="molecule type" value="Genomic_DNA"/>
</dbReference>
<reference evidence="2 3" key="1">
    <citation type="submission" date="2024-10" db="EMBL/GenBank/DDBJ databases">
        <title>Updated reference genomes for cyclostephanoid diatoms.</title>
        <authorList>
            <person name="Roberts W.R."/>
            <person name="Alverson A.J."/>
        </authorList>
    </citation>
    <scope>NUCLEOTIDE SEQUENCE [LARGE SCALE GENOMIC DNA]</scope>
    <source>
        <strain evidence="2 3">AJA228-03</strain>
    </source>
</reference>
<organism evidence="2 3">
    <name type="scientific">Cyclostephanos tholiformis</name>
    <dbReference type="NCBI Taxonomy" id="382380"/>
    <lineage>
        <taxon>Eukaryota</taxon>
        <taxon>Sar</taxon>
        <taxon>Stramenopiles</taxon>
        <taxon>Ochrophyta</taxon>
        <taxon>Bacillariophyta</taxon>
        <taxon>Coscinodiscophyceae</taxon>
        <taxon>Thalassiosirophycidae</taxon>
        <taxon>Stephanodiscales</taxon>
        <taxon>Stephanodiscaceae</taxon>
        <taxon>Cyclostephanos</taxon>
    </lineage>
</organism>
<keyword evidence="1" id="KW-0472">Membrane</keyword>
<name>A0ABD3R4K6_9STRA</name>
<accession>A0ABD3R4K6</accession>
<sequence>MARTLSDAADGRGHNEDATVDEAIHSIETNANISDMTAEVANKIFSLYQQPDDLLGRVGDEAFDGGKDQVHYRPGERTINRFIAVLFAIAFTAISSVLIGFSVQSNDDVQLLEAVSGLGHYSQDDLFNMAKSVDENCHPEQISTAIGRWECQQICNDHVCCFDIEDGDSGHNCRNDGNKLCTIFAPCEVLFAQDSARRSGGPSTQSGAADDDFISPEVILEDELEWQQIREKYVNQYCAESNVKHEQGRNQCAKACANHYCCFDTSNNGNNYCRYDKSMICDVYSACEILFAFAEKPDDSVDKPDEDAALDMDAPNLLDQTLDDNNIAVPPDMIGETLLPSLMARGIHVNPANSDDLSDAPKRRHWASFRAVLSRRTPWSSSSSSG</sequence>
<comment type="caution">
    <text evidence="2">The sequence shown here is derived from an EMBL/GenBank/DDBJ whole genome shotgun (WGS) entry which is preliminary data.</text>
</comment>
<evidence type="ECO:0000313" key="3">
    <source>
        <dbReference type="Proteomes" id="UP001530377"/>
    </source>
</evidence>
<proteinExistence type="predicted"/>
<keyword evidence="3" id="KW-1185">Reference proteome</keyword>
<feature type="transmembrane region" description="Helical" evidence="1">
    <location>
        <begin position="82"/>
        <end position="103"/>
    </location>
</feature>
<evidence type="ECO:0000256" key="1">
    <source>
        <dbReference type="SAM" id="Phobius"/>
    </source>
</evidence>
<dbReference type="AlphaFoldDB" id="A0ABD3R4K6"/>
<protein>
    <submittedName>
        <fullName evidence="2">Uncharacterized protein</fullName>
    </submittedName>
</protein>
<gene>
    <name evidence="2" type="ORF">ACHAXA_011496</name>
</gene>
<evidence type="ECO:0000313" key="2">
    <source>
        <dbReference type="EMBL" id="KAL3807232.1"/>
    </source>
</evidence>